<evidence type="ECO:0000313" key="1">
    <source>
        <dbReference type="EMBL" id="CAB4557053.1"/>
    </source>
</evidence>
<dbReference type="EMBL" id="CAEZTC010000052">
    <property type="protein sequence ID" value="CAB4557053.1"/>
    <property type="molecule type" value="Genomic_DNA"/>
</dbReference>
<name>A0A6J6D457_9ZZZZ</name>
<proteinExistence type="predicted"/>
<gene>
    <name evidence="1" type="ORF">UFOPK1572_00561</name>
</gene>
<reference evidence="1" key="1">
    <citation type="submission" date="2020-05" db="EMBL/GenBank/DDBJ databases">
        <authorList>
            <person name="Chiriac C."/>
            <person name="Salcher M."/>
            <person name="Ghai R."/>
            <person name="Kavagutti S V."/>
        </authorList>
    </citation>
    <scope>NUCLEOTIDE SEQUENCE</scope>
</reference>
<sequence>MNNCVVIAFGYAIRTRVLFNPHNEQMDWDLFGSLQQDETELISLWVAHDLKEICGLLMDIPESRCADSGT</sequence>
<protein>
    <submittedName>
        <fullName evidence="1">Unannotated protein</fullName>
    </submittedName>
</protein>
<accession>A0A6J6D457</accession>
<organism evidence="1">
    <name type="scientific">freshwater metagenome</name>
    <dbReference type="NCBI Taxonomy" id="449393"/>
    <lineage>
        <taxon>unclassified sequences</taxon>
        <taxon>metagenomes</taxon>
        <taxon>ecological metagenomes</taxon>
    </lineage>
</organism>
<dbReference type="AlphaFoldDB" id="A0A6J6D457"/>